<sequence>MSSCLETYTMEPPTSEQLVSRRPKRCVRRRRYDRVLHLDSTKSSSGFALRMPRKLKVANLDFRPVKRTSVARMDEDAPAPSWAWKLLSLGYVSGMAEDTYASSRDLSLVPVKPPRSLGEEIDPEPEIGFTLSVLEESYEDHLRSAFDGRYE</sequence>
<keyword evidence="2" id="KW-1185">Reference proteome</keyword>
<name>A0ABD1Y382_9MARC</name>
<dbReference type="AlphaFoldDB" id="A0ABD1Y382"/>
<evidence type="ECO:0000313" key="2">
    <source>
        <dbReference type="Proteomes" id="UP001605036"/>
    </source>
</evidence>
<reference evidence="1 2" key="1">
    <citation type="submission" date="2024-09" db="EMBL/GenBank/DDBJ databases">
        <title>Chromosome-scale assembly of Riccia fluitans.</title>
        <authorList>
            <person name="Paukszto L."/>
            <person name="Sawicki J."/>
            <person name="Karawczyk K."/>
            <person name="Piernik-Szablinska J."/>
            <person name="Szczecinska M."/>
            <person name="Mazdziarz M."/>
        </authorList>
    </citation>
    <scope>NUCLEOTIDE SEQUENCE [LARGE SCALE GENOMIC DNA]</scope>
    <source>
        <strain evidence="1">Rf_01</strain>
        <tissue evidence="1">Aerial parts of the thallus</tissue>
    </source>
</reference>
<organism evidence="1 2">
    <name type="scientific">Riccia fluitans</name>
    <dbReference type="NCBI Taxonomy" id="41844"/>
    <lineage>
        <taxon>Eukaryota</taxon>
        <taxon>Viridiplantae</taxon>
        <taxon>Streptophyta</taxon>
        <taxon>Embryophyta</taxon>
        <taxon>Marchantiophyta</taxon>
        <taxon>Marchantiopsida</taxon>
        <taxon>Marchantiidae</taxon>
        <taxon>Marchantiales</taxon>
        <taxon>Ricciaceae</taxon>
        <taxon>Riccia</taxon>
    </lineage>
</organism>
<comment type="caution">
    <text evidence="1">The sequence shown here is derived from an EMBL/GenBank/DDBJ whole genome shotgun (WGS) entry which is preliminary data.</text>
</comment>
<evidence type="ECO:0000313" key="1">
    <source>
        <dbReference type="EMBL" id="KAL2621207.1"/>
    </source>
</evidence>
<dbReference type="Proteomes" id="UP001605036">
    <property type="component" value="Unassembled WGS sequence"/>
</dbReference>
<proteinExistence type="predicted"/>
<gene>
    <name evidence="1" type="ORF">R1flu_001412</name>
</gene>
<dbReference type="EMBL" id="JBHFFA010000006">
    <property type="protein sequence ID" value="KAL2621207.1"/>
    <property type="molecule type" value="Genomic_DNA"/>
</dbReference>
<accession>A0ABD1Y382</accession>
<protein>
    <submittedName>
        <fullName evidence="1">Uncharacterized protein</fullName>
    </submittedName>
</protein>